<evidence type="ECO:0000313" key="2">
    <source>
        <dbReference type="Proteomes" id="UP000254287"/>
    </source>
</evidence>
<protein>
    <submittedName>
        <fullName evidence="1">Uncharacterized protein</fullName>
    </submittedName>
</protein>
<dbReference type="EMBL" id="UFXP01000001">
    <property type="protein sequence ID" value="STC81458.1"/>
    <property type="molecule type" value="Genomic_DNA"/>
</dbReference>
<dbReference type="AlphaFoldDB" id="A0A376D497"/>
<organism evidence="1 2">
    <name type="scientific">Corynebacterium minutissimum</name>
    <dbReference type="NCBI Taxonomy" id="38301"/>
    <lineage>
        <taxon>Bacteria</taxon>
        <taxon>Bacillati</taxon>
        <taxon>Actinomycetota</taxon>
        <taxon>Actinomycetes</taxon>
        <taxon>Mycobacteriales</taxon>
        <taxon>Corynebacteriaceae</taxon>
        <taxon>Corynebacterium</taxon>
    </lineage>
</organism>
<sequence>MDADRLAELANTFASRATKLLDDCLPGPTVITGEAFNSELKRFSFQLSKPLQAQTSNAKPALLEASYAMCENSSGEHLAVASSSFKICYRQSKKRPPIVRFEYERDALNKPVSHFHFHSDSVALGLLLASTGQKDKAFQMRMEIARKQTLPNGN</sequence>
<accession>A0A376D497</accession>
<name>A0A376D497_9CORY</name>
<evidence type="ECO:0000313" key="1">
    <source>
        <dbReference type="EMBL" id="STC81458.1"/>
    </source>
</evidence>
<dbReference type="Proteomes" id="UP000254287">
    <property type="component" value="Unassembled WGS sequence"/>
</dbReference>
<gene>
    <name evidence="1" type="ORF">NCTC10289_02436</name>
</gene>
<reference evidence="1 2" key="1">
    <citation type="submission" date="2018-06" db="EMBL/GenBank/DDBJ databases">
        <authorList>
            <consortium name="Pathogen Informatics"/>
            <person name="Doyle S."/>
        </authorList>
    </citation>
    <scope>NUCLEOTIDE SEQUENCE [LARGE SCALE GENOMIC DNA]</scope>
    <source>
        <strain evidence="1 2">NCTC10289</strain>
    </source>
</reference>
<dbReference type="RefSeq" id="WP_239121837.1">
    <property type="nucleotide sequence ID" value="NZ_CP069533.1"/>
</dbReference>
<proteinExistence type="predicted"/>